<evidence type="ECO:0008006" key="5">
    <source>
        <dbReference type="Google" id="ProtNLM"/>
    </source>
</evidence>
<feature type="domain" description="DUF4371" evidence="2">
    <location>
        <begin position="41"/>
        <end position="205"/>
    </location>
</feature>
<gene>
    <name evidence="3" type="ORF">C2845_PM17G12990</name>
</gene>
<dbReference type="Proteomes" id="UP000275267">
    <property type="component" value="Unassembled WGS sequence"/>
</dbReference>
<evidence type="ECO:0000313" key="3">
    <source>
        <dbReference type="EMBL" id="RLM70279.1"/>
    </source>
</evidence>
<protein>
    <recommendedName>
        <fullName evidence="5">Zinc finger MYM-type protein 1-like</fullName>
    </recommendedName>
</protein>
<dbReference type="Pfam" id="PF05699">
    <property type="entry name" value="Dimer_Tnp_hAT"/>
    <property type="match status" value="1"/>
</dbReference>
<comment type="caution">
    <text evidence="3">The sequence shown here is derived from an EMBL/GenBank/DDBJ whole genome shotgun (WGS) entry which is preliminary data.</text>
</comment>
<dbReference type="InterPro" id="IPR025398">
    <property type="entry name" value="DUF4371"/>
</dbReference>
<dbReference type="Pfam" id="PF14291">
    <property type="entry name" value="DUF4371"/>
    <property type="match status" value="1"/>
</dbReference>
<sequence length="617" mass="69736">MKKKKAAVDLRSLWGRAGKAPKTASTSVPAAAPPSSLLRCLRFFLQQGLAFQGHDEIEDSLNQEIFPETLKWLAEHLEGADKAVLENALSDPQVTSPNMLKDLVSACARETTRRIVRDLGEDNFAVLACLFSDACHNEQLVVCLRYVDKKGRAVERLAGIVSVENPDASTIKGAIEPVLRDHSLSWSRVRGQGYDGVGNIRAHVKGLKKLITDESPSAHYVHCFAQELQLALVTVLKKIDACADFFEQIGFLVSVLETSCRKAQMLLVAEAQQVLEGLDPKKASSIKDDAGFGFHHKTVILVYVLYPTIRSVLIMVGEDCTQGMEAVKARKILAYFESFEFVFMTHLLLNVLGYTRDLSRCLRIFRDDFMANGIDLIGLSKNQLYKLRGNNGWDTFLKDVTSFCAKHDIKVRSMDDIYEPVLRSKGSFGKVKNIHRYRVEIFTSVFDGLFQEFNDRFDKVNTDFLLCVASLDPAKSFYHYDKDKLLKLAQFYLKDFSSKDLSQLPVHLTRFIADMREDERFRDVKSFVELSVMLVETKKSLRHPIVYKLLKLVLVLPVATASVEKVFSAMDLVMKKLRNRVGEQLLYDCLITFVEREVFMQVKADALISRFQAIVGV</sequence>
<proteinExistence type="predicted"/>
<dbReference type="STRING" id="4540.A0A3L6Q5U2"/>
<dbReference type="AlphaFoldDB" id="A0A3L6Q5U2"/>
<evidence type="ECO:0000313" key="4">
    <source>
        <dbReference type="Proteomes" id="UP000275267"/>
    </source>
</evidence>
<dbReference type="PANTHER" id="PTHR11697">
    <property type="entry name" value="GENERAL TRANSCRIPTION FACTOR 2-RELATED ZINC FINGER PROTEIN"/>
    <property type="match status" value="1"/>
</dbReference>
<dbReference type="SUPFAM" id="SSF53098">
    <property type="entry name" value="Ribonuclease H-like"/>
    <property type="match status" value="1"/>
</dbReference>
<dbReference type="GO" id="GO:0046983">
    <property type="term" value="F:protein dimerization activity"/>
    <property type="evidence" value="ECO:0007669"/>
    <property type="project" value="InterPro"/>
</dbReference>
<dbReference type="InterPro" id="IPR055298">
    <property type="entry name" value="AtLOH3-like"/>
</dbReference>
<evidence type="ECO:0000259" key="2">
    <source>
        <dbReference type="Pfam" id="PF14291"/>
    </source>
</evidence>
<dbReference type="InterPro" id="IPR008906">
    <property type="entry name" value="HATC_C_dom"/>
</dbReference>
<feature type="domain" description="HAT C-terminal dimerisation" evidence="1">
    <location>
        <begin position="519"/>
        <end position="594"/>
    </location>
</feature>
<dbReference type="PANTHER" id="PTHR11697:SF230">
    <property type="entry name" value="ZINC FINGER, MYM DOMAIN CONTAINING 1"/>
    <property type="match status" value="1"/>
</dbReference>
<keyword evidence="4" id="KW-1185">Reference proteome</keyword>
<dbReference type="InterPro" id="IPR012337">
    <property type="entry name" value="RNaseH-like_sf"/>
</dbReference>
<evidence type="ECO:0000259" key="1">
    <source>
        <dbReference type="Pfam" id="PF05699"/>
    </source>
</evidence>
<dbReference type="EMBL" id="PQIB02000014">
    <property type="protein sequence ID" value="RLM70279.1"/>
    <property type="molecule type" value="Genomic_DNA"/>
</dbReference>
<accession>A0A3L6Q5U2</accession>
<name>A0A3L6Q5U2_PANMI</name>
<reference evidence="4" key="1">
    <citation type="journal article" date="2019" name="Nat. Commun.">
        <title>The genome of broomcorn millet.</title>
        <authorList>
            <person name="Zou C."/>
            <person name="Miki D."/>
            <person name="Li D."/>
            <person name="Tang Q."/>
            <person name="Xiao L."/>
            <person name="Rajput S."/>
            <person name="Deng P."/>
            <person name="Jia W."/>
            <person name="Huang R."/>
            <person name="Zhang M."/>
            <person name="Sun Y."/>
            <person name="Hu J."/>
            <person name="Fu X."/>
            <person name="Schnable P.S."/>
            <person name="Li F."/>
            <person name="Zhang H."/>
            <person name="Feng B."/>
            <person name="Zhu X."/>
            <person name="Liu R."/>
            <person name="Schnable J.C."/>
            <person name="Zhu J.-K."/>
            <person name="Zhang H."/>
        </authorList>
    </citation>
    <scope>NUCLEOTIDE SEQUENCE [LARGE SCALE GENOMIC DNA]</scope>
</reference>
<organism evidence="3 4">
    <name type="scientific">Panicum miliaceum</name>
    <name type="common">Proso millet</name>
    <name type="synonym">Broomcorn millet</name>
    <dbReference type="NCBI Taxonomy" id="4540"/>
    <lineage>
        <taxon>Eukaryota</taxon>
        <taxon>Viridiplantae</taxon>
        <taxon>Streptophyta</taxon>
        <taxon>Embryophyta</taxon>
        <taxon>Tracheophyta</taxon>
        <taxon>Spermatophyta</taxon>
        <taxon>Magnoliopsida</taxon>
        <taxon>Liliopsida</taxon>
        <taxon>Poales</taxon>
        <taxon>Poaceae</taxon>
        <taxon>PACMAD clade</taxon>
        <taxon>Panicoideae</taxon>
        <taxon>Panicodae</taxon>
        <taxon>Paniceae</taxon>
        <taxon>Panicinae</taxon>
        <taxon>Panicum</taxon>
        <taxon>Panicum sect. Panicum</taxon>
    </lineage>
</organism>
<dbReference type="OrthoDB" id="1928493at2759"/>